<dbReference type="AlphaFoldDB" id="A0A1Z5TJF8"/>
<evidence type="ECO:0000256" key="4">
    <source>
        <dbReference type="ARBA" id="ARBA00023136"/>
    </source>
</evidence>
<evidence type="ECO:0000256" key="2">
    <source>
        <dbReference type="ARBA" id="ARBA00022692"/>
    </source>
</evidence>
<keyword evidence="2" id="KW-0812">Transmembrane</keyword>
<accession>A0A1Z5TJF8</accession>
<dbReference type="InterPro" id="IPR000182">
    <property type="entry name" value="GNAT_dom"/>
</dbReference>
<evidence type="ECO:0000313" key="7">
    <source>
        <dbReference type="EMBL" id="OTA36130.1"/>
    </source>
</evidence>
<dbReference type="OrthoDB" id="5954308at2759"/>
<dbReference type="GO" id="GO:0016747">
    <property type="term" value="F:acyltransferase activity, transferring groups other than amino-acyl groups"/>
    <property type="evidence" value="ECO:0007669"/>
    <property type="project" value="InterPro"/>
</dbReference>
<reference evidence="7 8" key="1">
    <citation type="submission" date="2017-01" db="EMBL/GenBank/DDBJ databases">
        <title>The recent genome duplication of the halophilic yeast Hortaea werneckii: insights from long-read sequencing.</title>
        <authorList>
            <person name="Sinha S."/>
            <person name="Flibotte S."/>
            <person name="Neira M."/>
            <person name="Lenassi M."/>
            <person name="Gostincar C."/>
            <person name="Stajich J.E."/>
            <person name="Nislow C.E."/>
        </authorList>
    </citation>
    <scope>NUCLEOTIDE SEQUENCE [LARGE SCALE GENOMIC DNA]</scope>
    <source>
        <strain evidence="7 8">EXF-2000</strain>
    </source>
</reference>
<dbReference type="InParanoid" id="A0A1Z5TJF8"/>
<dbReference type="PANTHER" id="PTHR35042:SF1">
    <property type="entry name" value="DUF1772-DOMAIN-CONTAINING PROTEIN"/>
    <property type="match status" value="1"/>
</dbReference>
<dbReference type="Gene3D" id="3.40.630.30">
    <property type="match status" value="1"/>
</dbReference>
<comment type="caution">
    <text evidence="7">The sequence shown here is derived from an EMBL/GenBank/DDBJ whole genome shotgun (WGS) entry which is preliminary data.</text>
</comment>
<dbReference type="InterPro" id="IPR013901">
    <property type="entry name" value="Anthrone_oxy"/>
</dbReference>
<evidence type="ECO:0000313" key="8">
    <source>
        <dbReference type="Proteomes" id="UP000194280"/>
    </source>
</evidence>
<dbReference type="PANTHER" id="PTHR35042">
    <property type="entry name" value="ANTHRONE OXYGENASE ENCC"/>
    <property type="match status" value="1"/>
</dbReference>
<dbReference type="VEuPathDB" id="FungiDB:BTJ68_03374"/>
<dbReference type="EMBL" id="MUNK01000035">
    <property type="protein sequence ID" value="OTA36130.1"/>
    <property type="molecule type" value="Genomic_DNA"/>
</dbReference>
<feature type="domain" description="N-acetyltransferase" evidence="6">
    <location>
        <begin position="242"/>
        <end position="340"/>
    </location>
</feature>
<keyword evidence="8" id="KW-1185">Reference proteome</keyword>
<dbReference type="PROSITE" id="PS51186">
    <property type="entry name" value="GNAT"/>
    <property type="match status" value="1"/>
</dbReference>
<evidence type="ECO:0000256" key="3">
    <source>
        <dbReference type="ARBA" id="ARBA00022989"/>
    </source>
</evidence>
<dbReference type="Pfam" id="PF13302">
    <property type="entry name" value="Acetyltransf_3"/>
    <property type="match status" value="1"/>
</dbReference>
<evidence type="ECO:0000259" key="6">
    <source>
        <dbReference type="PROSITE" id="PS51186"/>
    </source>
</evidence>
<dbReference type="CDD" id="cd04301">
    <property type="entry name" value="NAT_SF"/>
    <property type="match status" value="1"/>
</dbReference>
<protein>
    <recommendedName>
        <fullName evidence="6">N-acetyltransferase domain-containing protein</fullName>
    </recommendedName>
</protein>
<comment type="similarity">
    <text evidence="5">Belongs to the anthrone oxygenase family.</text>
</comment>
<sequence length="378" mass="41839">MATLTNKGIFYTEELSSGIRAVQVLGLTATAFFCGKTYSQSFSTTPALLQAPAPLLARQWKTMFDSDKALSPAVVALGSGIFTYLASRESISSRHFVLYTTSATLLLTCIPYTFIVGEPINQKLEKKAKELGSTSLTDAAAEAGVAQEETVHQLVDRWATMNLEAEDESFITSAYEDPASRLNVTPFLAIPQPKKQVKDTIDWFQNKCMLGVVICLPAAPPSNNQEMASNTVTATDTSRLVPIGTIGLTALEPRMQQHRHAEIGINIARTHQNHGYGSEAIRWVLEWGFRFGNLHRIQLGAFEWNPGAIRLYERLGFVLESRKREHLWVDGRYWDLIELGMLEHEWRQRYCAEDEKAKAGAAAAGSGDVQVDVNKTGP</sequence>
<dbReference type="SUPFAM" id="SSF55729">
    <property type="entry name" value="Acyl-CoA N-acyltransferases (Nat)"/>
    <property type="match status" value="1"/>
</dbReference>
<keyword evidence="4" id="KW-0472">Membrane</keyword>
<keyword evidence="3" id="KW-1133">Transmembrane helix</keyword>
<dbReference type="InterPro" id="IPR016181">
    <property type="entry name" value="Acyl_CoA_acyltransferase"/>
</dbReference>
<proteinExistence type="inferred from homology"/>
<dbReference type="Proteomes" id="UP000194280">
    <property type="component" value="Unassembled WGS sequence"/>
</dbReference>
<evidence type="ECO:0000256" key="1">
    <source>
        <dbReference type="ARBA" id="ARBA00004141"/>
    </source>
</evidence>
<organism evidence="7 8">
    <name type="scientific">Hortaea werneckii EXF-2000</name>
    <dbReference type="NCBI Taxonomy" id="1157616"/>
    <lineage>
        <taxon>Eukaryota</taxon>
        <taxon>Fungi</taxon>
        <taxon>Dikarya</taxon>
        <taxon>Ascomycota</taxon>
        <taxon>Pezizomycotina</taxon>
        <taxon>Dothideomycetes</taxon>
        <taxon>Dothideomycetidae</taxon>
        <taxon>Mycosphaerellales</taxon>
        <taxon>Teratosphaeriaceae</taxon>
        <taxon>Hortaea</taxon>
    </lineage>
</organism>
<gene>
    <name evidence="7" type="ORF">BTJ68_03374</name>
</gene>
<name>A0A1Z5TJF8_HORWE</name>
<dbReference type="GO" id="GO:0016020">
    <property type="term" value="C:membrane"/>
    <property type="evidence" value="ECO:0007669"/>
    <property type="project" value="UniProtKB-SubCell"/>
</dbReference>
<comment type="subcellular location">
    <subcellularLocation>
        <location evidence="1">Membrane</location>
        <topology evidence="1">Multi-pass membrane protein</topology>
    </subcellularLocation>
</comment>
<evidence type="ECO:0000256" key="5">
    <source>
        <dbReference type="ARBA" id="ARBA00034313"/>
    </source>
</evidence>
<dbReference type="Pfam" id="PF08592">
    <property type="entry name" value="Anthrone_oxy"/>
    <property type="match status" value="1"/>
</dbReference>